<dbReference type="SUPFAM" id="SSF57535">
    <property type="entry name" value="Complement control module/SCR domain"/>
    <property type="match status" value="3"/>
</dbReference>
<reference evidence="18" key="1">
    <citation type="submission" date="2016-04" db="UniProtKB">
        <authorList>
            <consortium name="WormBaseParasite"/>
        </authorList>
    </citation>
    <scope>IDENTIFICATION</scope>
</reference>
<dbReference type="Pfam" id="PF00008">
    <property type="entry name" value="EGF"/>
    <property type="match status" value="3"/>
</dbReference>
<evidence type="ECO:0000313" key="16">
    <source>
        <dbReference type="EMBL" id="VDN05525.1"/>
    </source>
</evidence>
<dbReference type="PANTHER" id="PTHR12916">
    <property type="entry name" value="CYTOCHROME C OXIDASE POLYPEPTIDE VIC-2"/>
    <property type="match status" value="1"/>
</dbReference>
<sequence length="1963" mass="222779">MKFIGWSLYGTSCYIAVLEELSWTEANDLCASQKYNYSQSIALSDWLLMRDMSITLLNSKGNYWTAFYHTSWKPLQQEECNSLNAVLNKKYQFSTASIYNPLWSFYQPAVDYCTRNSCVYMSANFSDQINYGWKMEDCNIAYFTICETFACLKDYEYRCEDNSNCYPHEGQCDGIQDCSDNSDEENCSVKHITCGKPLYEETQNEIIFEINSTEYVICQWTIRSSLKNKIILRQDYAIIGDTDELVIDGIQNTSNSVHEYSYGQSKIMSMKTLFVSINNTVTIIYRSFKSNGVAMKKLKFTYTTQETYCFLPVIPYGTVLNVTGFETGNILWFKCNLGYHTPSGEFATSRCHYNEWIPKPECQILSCGPATVVYNKGILSGYTRNFTLYSRALYSCEPGFYLNGTSPPFRLCIQNGSWTNPDFFCQAPHCYATSFPFGHFIHQSYPNGTAGKYICDDGFEQIDNDPICVFGIWNQIPNCQPKYYCTDNPCKNGTCVQFSGGYSCLCNEGFQMLATSTGYTCTDIDECLTPGYSFCEFTCINTIGSYECRCPITHRLYTGSEDMRGRIINEKFLIPNKSCIEKRCSVPEIPSNVIPYPFYVDFFSYENGLYFIHTIIYFACLNSTFNYTSMICDKTETWVLVGSCTNITCSAPQIARKNLIFWPVKKTYNFKDEIHFSCNEPYYLDGPSSSHCIGANVWSLPKLPDCIKHITSDKQKWCSNSNPCDNEDLCRNDGICSVWNNKPRCICKIPYYGEYCTEMANPCKDLPCTHGTCTSHFDQLWPYYFCECDLGYYGEKCTTRATCANNFITCKYGYCQQGSHNEDAFCKCYTGFTGSDCSQIVNECSSSPCVHGTCQMRFQGKVGSSESKIAIDPCDEKPCGMNSECHALSYGYHGRYICICTAGWTGERCTELLDICVDAQCAEGSTCITVSGTQGDVWYLCICPSNKEGIFCNKSIDYCISPNPCLNNGVCESLDDGYLCHCNLGYYGDHCQYHPCFPNPCHNNGTCTESEISGYKCICPQYYTGINCTEVEDICATNYFKNYCLNGGQCISNNSEPTCVCIYQFEGRRCEKIFNNQTSKLTSISFDAKVLKQFTLCFWIRIMDLNKLDASFLHLQQKGYGKNILAITENAIKFGKNFEFITVTENEWQQFCFRKNKDETIDWIRNGKIIWTKNWSASFSNNTLRIVLGASTLFSGELSMVQSDRNVVFANLNNKLNGKYSNEWIEELIIRGTKIVKAKKDHFYDNKVAPQVVNCPSSMNIVSKNRLTTVEWSPAKSSEVFTDNGIVNITSNYDSGDIFTWGEHHVVYIAEDEDGNIATCQFDVVITPKNCAVPEKSDGRKIIIQDVNSEKAQKIAFIECLPNYMPVRPTAAFYTCDLLGQWSYWSHGINFYFPACLEYTFPLQQLSGLVTVKGSSNDVEKYIKNLTDAILKANEQFGNFCATPNCTDELKIWPVLDLRYWMSKYISEPLYDIFLYYSITVNTTRKAIEPVVTTNLYQVFGKSNEKSNTTWQCPFENYPAQIIQDDSYSCVKCSPGMFCEDNSCKPCPENTYKKNDGCEECIPCPNNTVTGPINDDVGYQSIYDCYTNCSPGYYYNVEKEECTECLKGMYQDKPGRLQCIPCPESYSTPNKGSACASDCSVTCGAGMSMNTQSECVECAQGKYRPENSIESRCTPCPNFFTTPHNGSISSTDCTVPNCPPGTYINSISPSGCLSCPKNYYQSNYNQTECQRCEEPLVTLVTGSTHPRQCVKPTIYDSSASTVDINENLSATLWPILGFASLIGIVAFLTALYFERQRISTLFCTTRGTRLKHMATRNYYRHSFFIYPIVTTARSVDDWHNNSLENRVPNNTERQVFGIRGSVFSADSTHREEFSQHILAETGYEQYAQHVDGINERLTEMNSSQQSYIIRNWEFKIFPKAICEESTAYQPSLPKENYVPTYKTTQIPYMDNVDEDSDDEVSSI</sequence>
<evidence type="ECO:0000256" key="11">
    <source>
        <dbReference type="SAM" id="Phobius"/>
    </source>
</evidence>
<feature type="domain" description="EGF-like" evidence="12">
    <location>
        <begin position="993"/>
        <end position="1029"/>
    </location>
</feature>
<dbReference type="EMBL" id="UYYF01004570">
    <property type="protein sequence ID" value="VDN05525.1"/>
    <property type="molecule type" value="Genomic_DNA"/>
</dbReference>
<dbReference type="SUPFAM" id="SSF56436">
    <property type="entry name" value="C-type lectin-like"/>
    <property type="match status" value="1"/>
</dbReference>
<dbReference type="GO" id="GO:0005509">
    <property type="term" value="F:calcium ion binding"/>
    <property type="evidence" value="ECO:0007669"/>
    <property type="project" value="InterPro"/>
</dbReference>
<feature type="disulfide bond" evidence="8">
    <location>
        <begin position="982"/>
        <end position="991"/>
    </location>
</feature>
<dbReference type="Pfam" id="PF07645">
    <property type="entry name" value="EGF_CA"/>
    <property type="match status" value="1"/>
</dbReference>
<dbReference type="PROSITE" id="PS50068">
    <property type="entry name" value="LDLRA_2"/>
    <property type="match status" value="1"/>
</dbReference>
<dbReference type="InterPro" id="IPR009030">
    <property type="entry name" value="Growth_fac_rcpt_cys_sf"/>
</dbReference>
<evidence type="ECO:0000313" key="17">
    <source>
        <dbReference type="Proteomes" id="UP000276776"/>
    </source>
</evidence>
<feature type="disulfide bond" evidence="10">
    <location>
        <begin position="649"/>
        <end position="692"/>
    </location>
</feature>
<dbReference type="InterPro" id="IPR036055">
    <property type="entry name" value="LDL_receptor-like_sf"/>
</dbReference>
<evidence type="ECO:0000259" key="12">
    <source>
        <dbReference type="PROSITE" id="PS50026"/>
    </source>
</evidence>
<dbReference type="Gene3D" id="2.10.25.10">
    <property type="entry name" value="Laminin"/>
    <property type="match status" value="7"/>
</dbReference>
<dbReference type="PANTHER" id="PTHR12916:SF4">
    <property type="entry name" value="UNINFLATABLE, ISOFORM C"/>
    <property type="match status" value="1"/>
</dbReference>
<dbReference type="PROSITE" id="PS01186">
    <property type="entry name" value="EGF_2"/>
    <property type="match status" value="5"/>
</dbReference>
<dbReference type="CDD" id="cd00112">
    <property type="entry name" value="LDLa"/>
    <property type="match status" value="1"/>
</dbReference>
<dbReference type="InterPro" id="IPR000742">
    <property type="entry name" value="EGF"/>
</dbReference>
<dbReference type="Gene3D" id="4.10.400.10">
    <property type="entry name" value="Low-density Lipoprotein Receptor"/>
    <property type="match status" value="1"/>
</dbReference>
<feature type="domain" description="EGF-like" evidence="12">
    <location>
        <begin position="912"/>
        <end position="953"/>
    </location>
</feature>
<dbReference type="Proteomes" id="UP000276776">
    <property type="component" value="Unassembled WGS sequence"/>
</dbReference>
<feature type="disulfide bond" evidence="9">
    <location>
        <begin position="172"/>
        <end position="187"/>
    </location>
</feature>
<feature type="domain" description="EGF-like" evidence="12">
    <location>
        <begin position="759"/>
        <end position="798"/>
    </location>
</feature>
<keyword evidence="4" id="KW-0677">Repeat</keyword>
<feature type="domain" description="Sushi" evidence="15">
    <location>
        <begin position="647"/>
        <end position="708"/>
    </location>
</feature>
<dbReference type="InterPro" id="IPR016187">
    <property type="entry name" value="CTDL_fold"/>
</dbReference>
<feature type="disulfide bond" evidence="8">
    <location>
        <begin position="763"/>
        <end position="773"/>
    </location>
</feature>
<dbReference type="SUPFAM" id="SSF57424">
    <property type="entry name" value="LDL receptor-like module"/>
    <property type="match status" value="1"/>
</dbReference>
<dbReference type="CDD" id="cd00037">
    <property type="entry name" value="CLECT"/>
    <property type="match status" value="1"/>
</dbReference>
<reference evidence="16 17" key="2">
    <citation type="submission" date="2018-11" db="EMBL/GenBank/DDBJ databases">
        <authorList>
            <consortium name="Pathogen Informatics"/>
        </authorList>
    </citation>
    <scope>NUCLEOTIDE SEQUENCE [LARGE SCALE GENOMIC DNA]</scope>
</reference>
<name>A0A0N5D4W0_THECL</name>
<dbReference type="InterPro" id="IPR000436">
    <property type="entry name" value="Sushi_SCR_CCP_dom"/>
</dbReference>
<dbReference type="PROSITE" id="PS01187">
    <property type="entry name" value="EGF_CA"/>
    <property type="match status" value="1"/>
</dbReference>
<evidence type="ECO:0000256" key="4">
    <source>
        <dbReference type="ARBA" id="ARBA00022737"/>
    </source>
</evidence>
<proteinExistence type="predicted"/>
<dbReference type="Gene3D" id="2.10.50.10">
    <property type="entry name" value="Tumor Necrosis Factor Receptor, subunit A, domain 2"/>
    <property type="match status" value="3"/>
</dbReference>
<dbReference type="PROSITE" id="PS50026">
    <property type="entry name" value="EGF_3"/>
    <property type="match status" value="7"/>
</dbReference>
<dbReference type="InterPro" id="IPR003410">
    <property type="entry name" value="HYR_dom"/>
</dbReference>
<dbReference type="Pfam" id="PF07699">
    <property type="entry name" value="Ephrin_rec_like"/>
    <property type="match status" value="4"/>
</dbReference>
<keyword evidence="2 11" id="KW-0812">Transmembrane</keyword>
<feature type="domain" description="C-type lectin" evidence="13">
    <location>
        <begin position="9"/>
        <end position="147"/>
    </location>
</feature>
<dbReference type="STRING" id="103827.A0A0N5D4W0"/>
<dbReference type="InterPro" id="IPR049883">
    <property type="entry name" value="NOTCH1_EGF-like"/>
</dbReference>
<keyword evidence="11" id="KW-0472">Membrane</keyword>
<feature type="disulfide bond" evidence="8">
    <location>
        <begin position="747"/>
        <end position="756"/>
    </location>
</feature>
<dbReference type="PROSITE" id="PS50825">
    <property type="entry name" value="HYR"/>
    <property type="match status" value="1"/>
</dbReference>
<dbReference type="OMA" id="CEESTAY"/>
<gene>
    <name evidence="16" type="ORF">TCLT_LOCUS8010</name>
</gene>
<feature type="disulfide bond" evidence="8">
    <location>
        <begin position="943"/>
        <end position="952"/>
    </location>
</feature>
<dbReference type="InterPro" id="IPR001304">
    <property type="entry name" value="C-type_lectin-like"/>
</dbReference>
<evidence type="ECO:0000256" key="10">
    <source>
        <dbReference type="PROSITE-ProRule" id="PRU00302"/>
    </source>
</evidence>
<dbReference type="Pfam" id="PF00084">
    <property type="entry name" value="Sushi"/>
    <property type="match status" value="2"/>
</dbReference>
<protein>
    <submittedName>
        <fullName evidence="18">Delta-like protein</fullName>
    </submittedName>
</protein>
<dbReference type="PROSITE" id="PS00022">
    <property type="entry name" value="EGF_1"/>
    <property type="match status" value="8"/>
</dbReference>
<dbReference type="OrthoDB" id="5814741at2759"/>
<dbReference type="SMART" id="SM01411">
    <property type="entry name" value="Ephrin_rec_like"/>
    <property type="match status" value="4"/>
</dbReference>
<dbReference type="FunFam" id="2.10.25.10:FF:000005">
    <property type="entry name" value="Fibrillin 2"/>
    <property type="match status" value="1"/>
</dbReference>
<feature type="disulfide bond" evidence="8">
    <location>
        <begin position="900"/>
        <end position="909"/>
    </location>
</feature>
<dbReference type="SMART" id="SM00192">
    <property type="entry name" value="LDLa"/>
    <property type="match status" value="1"/>
</dbReference>
<keyword evidence="10" id="KW-0768">Sushi</keyword>
<dbReference type="InterPro" id="IPR018097">
    <property type="entry name" value="EGF_Ca-bd_CS"/>
</dbReference>
<dbReference type="SUPFAM" id="SSF49899">
    <property type="entry name" value="Concanavalin A-like lectins/glucanases"/>
    <property type="match status" value="1"/>
</dbReference>
<dbReference type="InterPro" id="IPR001881">
    <property type="entry name" value="EGF-like_Ca-bd_dom"/>
</dbReference>
<dbReference type="InterPro" id="IPR035976">
    <property type="entry name" value="Sushi/SCR/CCP_sf"/>
</dbReference>
<organism evidence="18">
    <name type="scientific">Thelazia callipaeda</name>
    <name type="common">Oriental eyeworm</name>
    <name type="synonym">Parasitic nematode</name>
    <dbReference type="NCBI Taxonomy" id="103827"/>
    <lineage>
        <taxon>Eukaryota</taxon>
        <taxon>Metazoa</taxon>
        <taxon>Ecdysozoa</taxon>
        <taxon>Nematoda</taxon>
        <taxon>Chromadorea</taxon>
        <taxon>Rhabditida</taxon>
        <taxon>Spirurina</taxon>
        <taxon>Spiruromorpha</taxon>
        <taxon>Thelazioidea</taxon>
        <taxon>Thelaziidae</taxon>
        <taxon>Thelazia</taxon>
    </lineage>
</organism>
<feature type="domain" description="EGF-like" evidence="12">
    <location>
        <begin position="720"/>
        <end position="757"/>
    </location>
</feature>
<dbReference type="SUPFAM" id="SSF57196">
    <property type="entry name" value="EGF/Laminin"/>
    <property type="match status" value="8"/>
</dbReference>
<dbReference type="SMART" id="SM00179">
    <property type="entry name" value="EGF_CA"/>
    <property type="match status" value="5"/>
</dbReference>
<feature type="disulfide bond" evidence="8">
    <location>
        <begin position="788"/>
        <end position="797"/>
    </location>
</feature>
<evidence type="ECO:0000259" key="14">
    <source>
        <dbReference type="PROSITE" id="PS50825"/>
    </source>
</evidence>
<dbReference type="SMART" id="SM00181">
    <property type="entry name" value="EGF"/>
    <property type="match status" value="12"/>
</dbReference>
<dbReference type="PROSITE" id="PS50041">
    <property type="entry name" value="C_TYPE_LECTIN_2"/>
    <property type="match status" value="1"/>
</dbReference>
<accession>A0A0N5D4W0</accession>
<evidence type="ECO:0000259" key="15">
    <source>
        <dbReference type="PROSITE" id="PS50923"/>
    </source>
</evidence>
<keyword evidence="6 8" id="KW-1015">Disulfide bond</keyword>
<evidence type="ECO:0000256" key="7">
    <source>
        <dbReference type="ARBA" id="ARBA00023180"/>
    </source>
</evidence>
<feature type="domain" description="EGF-like" evidence="12">
    <location>
        <begin position="955"/>
        <end position="992"/>
    </location>
</feature>
<dbReference type="CDD" id="cd00054">
    <property type="entry name" value="EGF_CA"/>
    <property type="match status" value="3"/>
</dbReference>
<dbReference type="SMART" id="SM00032">
    <property type="entry name" value="CCP"/>
    <property type="match status" value="4"/>
</dbReference>
<keyword evidence="3" id="KW-0732">Signal</keyword>
<evidence type="ECO:0000256" key="8">
    <source>
        <dbReference type="PROSITE-ProRule" id="PRU00076"/>
    </source>
</evidence>
<dbReference type="CDD" id="cd00033">
    <property type="entry name" value="CCP"/>
    <property type="match status" value="2"/>
</dbReference>
<dbReference type="InterPro" id="IPR002172">
    <property type="entry name" value="LDrepeatLR_classA_rpt"/>
</dbReference>
<feature type="domain" description="Sushi" evidence="15">
    <location>
        <begin position="365"/>
        <end position="427"/>
    </location>
</feature>
<dbReference type="WBParaSite" id="TCLT_0000802101-mRNA-1">
    <property type="protein sequence ID" value="TCLT_0000802101-mRNA-1"/>
    <property type="gene ID" value="TCLT_0000802101"/>
</dbReference>
<keyword evidence="1 8" id="KW-0245">EGF-like domain</keyword>
<feature type="transmembrane region" description="Helical" evidence="11">
    <location>
        <begin position="1772"/>
        <end position="1793"/>
    </location>
</feature>
<dbReference type="InterPro" id="IPR011641">
    <property type="entry name" value="Tyr-kin_ephrin_A/B_rcpt-like"/>
</dbReference>
<feature type="domain" description="HYR" evidence="14">
    <location>
        <begin position="1245"/>
        <end position="1328"/>
    </location>
</feature>
<comment type="caution">
    <text evidence="8">Lacks conserved residue(s) required for the propagation of feature annotation.</text>
</comment>
<evidence type="ECO:0000256" key="5">
    <source>
        <dbReference type="ARBA" id="ARBA00022989"/>
    </source>
</evidence>
<keyword evidence="17" id="KW-1185">Reference proteome</keyword>
<feature type="domain" description="EGF-like" evidence="12">
    <location>
        <begin position="1031"/>
        <end position="1071"/>
    </location>
</feature>
<evidence type="ECO:0000256" key="3">
    <source>
        <dbReference type="ARBA" id="ARBA00022729"/>
    </source>
</evidence>
<evidence type="ECO:0000256" key="1">
    <source>
        <dbReference type="ARBA" id="ARBA00022536"/>
    </source>
</evidence>
<evidence type="ECO:0000256" key="9">
    <source>
        <dbReference type="PROSITE-ProRule" id="PRU00124"/>
    </source>
</evidence>
<feature type="domain" description="EGF-like" evidence="12">
    <location>
        <begin position="870"/>
        <end position="910"/>
    </location>
</feature>
<keyword evidence="7" id="KW-0325">Glycoprotein</keyword>
<dbReference type="PROSITE" id="PS50923">
    <property type="entry name" value="SUSHI"/>
    <property type="match status" value="2"/>
</dbReference>
<keyword evidence="5 11" id="KW-1133">Transmembrane helix</keyword>
<dbReference type="SUPFAM" id="SSF57184">
    <property type="entry name" value="Growth factor receptor domain"/>
    <property type="match status" value="2"/>
</dbReference>
<dbReference type="Pfam" id="PF02494">
    <property type="entry name" value="HYR"/>
    <property type="match status" value="1"/>
</dbReference>
<dbReference type="InterPro" id="IPR013320">
    <property type="entry name" value="ConA-like_dom_sf"/>
</dbReference>
<evidence type="ECO:0000256" key="6">
    <source>
        <dbReference type="ARBA" id="ARBA00023157"/>
    </source>
</evidence>
<dbReference type="Gene3D" id="2.10.70.10">
    <property type="entry name" value="Complement Module, domain 1"/>
    <property type="match status" value="3"/>
</dbReference>
<feature type="disulfide bond" evidence="8">
    <location>
        <begin position="1019"/>
        <end position="1028"/>
    </location>
</feature>
<evidence type="ECO:0000259" key="13">
    <source>
        <dbReference type="PROSITE" id="PS50041"/>
    </source>
</evidence>
<evidence type="ECO:0000313" key="18">
    <source>
        <dbReference type="WBParaSite" id="TCLT_0000802101-mRNA-1"/>
    </source>
</evidence>
<evidence type="ECO:0000256" key="2">
    <source>
        <dbReference type="ARBA" id="ARBA00022692"/>
    </source>
</evidence>
<feature type="disulfide bond" evidence="8">
    <location>
        <begin position="1061"/>
        <end position="1070"/>
    </location>
</feature>